<sequence>MTWHTPSLATAGNTSALSLSRDGAQNICAPRTTAPHTAQVRMWEALSRTWLRSCLKDMWRRWDGRLGPGSTQHPSVARGTAPMQDGSAVGVCCHKCAAALNWTRPSKSTRRAKT</sequence>
<evidence type="ECO:0000313" key="1">
    <source>
        <dbReference type="EMBL" id="ETV79436.1"/>
    </source>
</evidence>
<protein>
    <submittedName>
        <fullName evidence="1">Uncharacterized protein</fullName>
    </submittedName>
</protein>
<organism evidence="1">
    <name type="scientific">Aphanomyces astaci</name>
    <name type="common">Crayfish plague agent</name>
    <dbReference type="NCBI Taxonomy" id="112090"/>
    <lineage>
        <taxon>Eukaryota</taxon>
        <taxon>Sar</taxon>
        <taxon>Stramenopiles</taxon>
        <taxon>Oomycota</taxon>
        <taxon>Saprolegniomycetes</taxon>
        <taxon>Saprolegniales</taxon>
        <taxon>Verrucalvaceae</taxon>
        <taxon>Aphanomyces</taxon>
    </lineage>
</organism>
<gene>
    <name evidence="1" type="ORF">H257_07447</name>
</gene>
<proteinExistence type="predicted"/>
<name>W4GJC5_APHAT</name>
<dbReference type="VEuPathDB" id="FungiDB:H257_07447"/>
<dbReference type="AlphaFoldDB" id="W4GJC5"/>
<reference evidence="1" key="1">
    <citation type="submission" date="2013-12" db="EMBL/GenBank/DDBJ databases">
        <title>The Genome Sequence of Aphanomyces astaci APO3.</title>
        <authorList>
            <consortium name="The Broad Institute Genomics Platform"/>
            <person name="Russ C."/>
            <person name="Tyler B."/>
            <person name="van West P."/>
            <person name="Dieguez-Uribeondo J."/>
            <person name="Young S.K."/>
            <person name="Zeng Q."/>
            <person name="Gargeya S."/>
            <person name="Fitzgerald M."/>
            <person name="Abouelleil A."/>
            <person name="Alvarado L."/>
            <person name="Chapman S.B."/>
            <person name="Gainer-Dewar J."/>
            <person name="Goldberg J."/>
            <person name="Griggs A."/>
            <person name="Gujja S."/>
            <person name="Hansen M."/>
            <person name="Howarth C."/>
            <person name="Imamovic A."/>
            <person name="Ireland A."/>
            <person name="Larimer J."/>
            <person name="McCowan C."/>
            <person name="Murphy C."/>
            <person name="Pearson M."/>
            <person name="Poon T.W."/>
            <person name="Priest M."/>
            <person name="Roberts A."/>
            <person name="Saif S."/>
            <person name="Shea T."/>
            <person name="Sykes S."/>
            <person name="Wortman J."/>
            <person name="Nusbaum C."/>
            <person name="Birren B."/>
        </authorList>
    </citation>
    <scope>NUCLEOTIDE SEQUENCE [LARGE SCALE GENOMIC DNA]</scope>
    <source>
        <strain evidence="1">APO3</strain>
    </source>
</reference>
<dbReference type="EMBL" id="KI913128">
    <property type="protein sequence ID" value="ETV79436.1"/>
    <property type="molecule type" value="Genomic_DNA"/>
</dbReference>
<dbReference type="RefSeq" id="XP_009831277.1">
    <property type="nucleotide sequence ID" value="XM_009832975.1"/>
</dbReference>
<dbReference type="GeneID" id="20809443"/>
<accession>W4GJC5</accession>